<dbReference type="OrthoDB" id="5296586at2"/>
<dbReference type="Proteomes" id="UP000241193">
    <property type="component" value="Unassembled WGS sequence"/>
</dbReference>
<comment type="caution">
    <text evidence="1">The sequence shown here is derived from an EMBL/GenBank/DDBJ whole genome shotgun (WGS) entry which is preliminary data.</text>
</comment>
<keyword evidence="1" id="KW-0966">Cell projection</keyword>
<dbReference type="SUPFAM" id="SSF52540">
    <property type="entry name" value="P-loop containing nucleoside triphosphate hydrolases"/>
    <property type="match status" value="1"/>
</dbReference>
<gene>
    <name evidence="1" type="ORF">C8261_04810</name>
</gene>
<accession>A0A2T4IHU1</accession>
<sequence length="266" mass="28027">MIDVREDQAAGLRRLFRRAPPTVVAMYATGRHRAHNALRAAHGIAGQAERVIVIDEAHGEASLAHQLALPEGPDLLSVVDGRAHLGGLVQAVPGLAGRVPAAAAALALPLLDENRRDALLAAIHQLQRRAGFMLIHAASAGADDPSPFVYAAPRRLVVAEASASGATEAYRVIKQLAAAGAGSLHVAVARARSREEAAEFFASLALLVRRHVGVALAWLGEVERDDLAGGLAHPAAESSPREAEHAFLRRLAALGSRQMARAPLRR</sequence>
<keyword evidence="2" id="KW-1185">Reference proteome</keyword>
<reference evidence="1 2" key="2">
    <citation type="submission" date="2018-04" db="EMBL/GenBank/DDBJ databases">
        <title>Thauera lacus sp. nov., isolated from an saline lake in Inner Mongolia, China.</title>
        <authorList>
            <person name="Liang Q.-Y."/>
        </authorList>
    </citation>
    <scope>NUCLEOTIDE SEQUENCE [LARGE SCALE GENOMIC DNA]</scope>
    <source>
        <strain evidence="1 2">D20</strain>
    </source>
</reference>
<evidence type="ECO:0000313" key="2">
    <source>
        <dbReference type="Proteomes" id="UP000241193"/>
    </source>
</evidence>
<organism evidence="1 2">
    <name type="scientific">Pseudothauera lacus</name>
    <dbReference type="NCBI Taxonomy" id="2136175"/>
    <lineage>
        <taxon>Bacteria</taxon>
        <taxon>Pseudomonadati</taxon>
        <taxon>Pseudomonadota</taxon>
        <taxon>Betaproteobacteria</taxon>
        <taxon>Rhodocyclales</taxon>
        <taxon>Zoogloeaceae</taxon>
        <taxon>Pseudothauera</taxon>
    </lineage>
</organism>
<evidence type="ECO:0000313" key="1">
    <source>
        <dbReference type="EMBL" id="PTD97331.1"/>
    </source>
</evidence>
<protein>
    <submittedName>
        <fullName evidence="1">Flagellar FleN</fullName>
    </submittedName>
</protein>
<dbReference type="RefSeq" id="WP_107492531.1">
    <property type="nucleotide sequence ID" value="NZ_PZKC01000003.1"/>
</dbReference>
<dbReference type="EMBL" id="PZKC01000003">
    <property type="protein sequence ID" value="PTD97331.1"/>
    <property type="molecule type" value="Genomic_DNA"/>
</dbReference>
<dbReference type="InterPro" id="IPR027417">
    <property type="entry name" value="P-loop_NTPase"/>
</dbReference>
<proteinExistence type="predicted"/>
<keyword evidence="1" id="KW-0282">Flagellum</keyword>
<dbReference type="AlphaFoldDB" id="A0A2T4IHU1"/>
<dbReference type="Gene3D" id="3.40.50.300">
    <property type="entry name" value="P-loop containing nucleotide triphosphate hydrolases"/>
    <property type="match status" value="1"/>
</dbReference>
<name>A0A2T4IHU1_9RHOO</name>
<keyword evidence="1" id="KW-0969">Cilium</keyword>
<reference evidence="1 2" key="1">
    <citation type="submission" date="2018-03" db="EMBL/GenBank/DDBJ databases">
        <authorList>
            <person name="Keele B.F."/>
        </authorList>
    </citation>
    <scope>NUCLEOTIDE SEQUENCE [LARGE SCALE GENOMIC DNA]</scope>
    <source>
        <strain evidence="1 2">D20</strain>
    </source>
</reference>